<feature type="transmembrane region" description="Helical" evidence="9">
    <location>
        <begin position="33"/>
        <end position="51"/>
    </location>
</feature>
<keyword evidence="7 9" id="KW-0472">Membrane</keyword>
<dbReference type="InterPro" id="IPR038770">
    <property type="entry name" value="Na+/solute_symporter_sf"/>
</dbReference>
<dbReference type="Pfam" id="PF01758">
    <property type="entry name" value="SBF"/>
    <property type="match status" value="1"/>
</dbReference>
<feature type="transmembrane region" description="Helical" evidence="9">
    <location>
        <begin position="122"/>
        <end position="146"/>
    </location>
</feature>
<feature type="transmembrane region" description="Helical" evidence="9">
    <location>
        <begin position="158"/>
        <end position="176"/>
    </location>
</feature>
<proteinExistence type="inferred from homology"/>
<dbReference type="PANTHER" id="PTHR43057:SF1">
    <property type="entry name" value="ARSENICAL-RESISTANCE PROTEIN 3"/>
    <property type="match status" value="1"/>
</dbReference>
<evidence type="ECO:0000256" key="6">
    <source>
        <dbReference type="ARBA" id="ARBA00022989"/>
    </source>
</evidence>
<evidence type="ECO:0000256" key="7">
    <source>
        <dbReference type="ARBA" id="ARBA00023136"/>
    </source>
</evidence>
<dbReference type="InterPro" id="IPR002657">
    <property type="entry name" value="BilAc:Na_symport/Acr3"/>
</dbReference>
<keyword evidence="3" id="KW-0813">Transport</keyword>
<gene>
    <name evidence="10" type="ORF">V1351_07440</name>
</gene>
<name>A0ABZ2MM07_9MICO</name>
<dbReference type="EMBL" id="CP144913">
    <property type="protein sequence ID" value="WXB78042.1"/>
    <property type="molecule type" value="Genomic_DNA"/>
</dbReference>
<organism evidence="10 11">
    <name type="scientific">Janibacter alittae</name>
    <dbReference type="NCBI Taxonomy" id="3115209"/>
    <lineage>
        <taxon>Bacteria</taxon>
        <taxon>Bacillati</taxon>
        <taxon>Actinomycetota</taxon>
        <taxon>Actinomycetes</taxon>
        <taxon>Micrococcales</taxon>
        <taxon>Intrasporangiaceae</taxon>
        <taxon>Janibacter</taxon>
    </lineage>
</organism>
<evidence type="ECO:0000256" key="1">
    <source>
        <dbReference type="ARBA" id="ARBA00004651"/>
    </source>
</evidence>
<evidence type="ECO:0000313" key="11">
    <source>
        <dbReference type="Proteomes" id="UP001382727"/>
    </source>
</evidence>
<feature type="transmembrane region" description="Helical" evidence="9">
    <location>
        <begin position="188"/>
        <end position="211"/>
    </location>
</feature>
<dbReference type="RefSeq" id="WP_338752480.1">
    <property type="nucleotide sequence ID" value="NZ_CP144913.1"/>
</dbReference>
<dbReference type="Gene3D" id="1.20.1530.20">
    <property type="match status" value="1"/>
</dbReference>
<sequence length="336" mass="35315">MERRQIGLYLLAIAGGALLGWSLPAAAGPLEQAITPVLGLLLFATFLGIPFSAIGQAVRDVRFLATVVILNFVIVPVVAFGLSRFVADDQALLVGVLLVLLTPCIDYVIVFAGLAGGSSERLLAAAPLLMLTQMVLLPIYLVLFVGPGLVSAIDPEPFLEGLIVLIVIPLALAALIQWWSRRAATGQLVMTVMQAMMVPLMMATLAVVIGSQIHGVGREITRLLSVIPLYAVFLVVMVPLGMATARAAQLGLGSTRAVVFSGATRNSLVVLPLALSLPDALALVPLVVVTQTLVELLGMVAYVKIIPRLVPSEPRSASSPHRPGPHPRRCGSAGGR</sequence>
<comment type="subcellular location">
    <subcellularLocation>
        <location evidence="1">Cell membrane</location>
        <topology evidence="1">Multi-pass membrane protein</topology>
    </subcellularLocation>
</comment>
<dbReference type="InterPro" id="IPR004706">
    <property type="entry name" value="Arsenical-R_Acr3"/>
</dbReference>
<comment type="similarity">
    <text evidence="2">Belongs to the arsenical resistance-3 (ACR3) (TC 2.A.59) family.</text>
</comment>
<keyword evidence="5 9" id="KW-0812">Transmembrane</keyword>
<evidence type="ECO:0000256" key="4">
    <source>
        <dbReference type="ARBA" id="ARBA00022475"/>
    </source>
</evidence>
<evidence type="ECO:0000256" key="3">
    <source>
        <dbReference type="ARBA" id="ARBA00022448"/>
    </source>
</evidence>
<protein>
    <submittedName>
        <fullName evidence="10">Bile acid:sodium symporter</fullName>
    </submittedName>
</protein>
<feature type="transmembrane region" description="Helical" evidence="9">
    <location>
        <begin position="223"/>
        <end position="245"/>
    </location>
</feature>
<evidence type="ECO:0000313" key="10">
    <source>
        <dbReference type="EMBL" id="WXB78042.1"/>
    </source>
</evidence>
<keyword evidence="6 9" id="KW-1133">Transmembrane helix</keyword>
<reference evidence="10 11" key="1">
    <citation type="submission" date="2024-02" db="EMBL/GenBank/DDBJ databases">
        <title>Janibacter sp. nov., isolated from gut of marine sandworm.</title>
        <authorList>
            <person name="Kim B."/>
            <person name="Jun M.O."/>
            <person name="Shin N.-R."/>
        </authorList>
    </citation>
    <scope>NUCLEOTIDE SEQUENCE [LARGE SCALE GENOMIC DNA]</scope>
    <source>
        <strain evidence="10 11">A1S7</strain>
    </source>
</reference>
<dbReference type="Proteomes" id="UP001382727">
    <property type="component" value="Chromosome"/>
</dbReference>
<evidence type="ECO:0000256" key="9">
    <source>
        <dbReference type="SAM" id="Phobius"/>
    </source>
</evidence>
<keyword evidence="4" id="KW-1003">Cell membrane</keyword>
<dbReference type="PANTHER" id="PTHR43057">
    <property type="entry name" value="ARSENITE EFFLUX TRANSPORTER"/>
    <property type="match status" value="1"/>
</dbReference>
<feature type="transmembrane region" description="Helical" evidence="9">
    <location>
        <begin position="7"/>
        <end position="27"/>
    </location>
</feature>
<keyword evidence="11" id="KW-1185">Reference proteome</keyword>
<feature type="region of interest" description="Disordered" evidence="8">
    <location>
        <begin position="313"/>
        <end position="336"/>
    </location>
</feature>
<evidence type="ECO:0000256" key="5">
    <source>
        <dbReference type="ARBA" id="ARBA00022692"/>
    </source>
</evidence>
<evidence type="ECO:0000256" key="8">
    <source>
        <dbReference type="SAM" id="MobiDB-lite"/>
    </source>
</evidence>
<evidence type="ECO:0000256" key="2">
    <source>
        <dbReference type="ARBA" id="ARBA00010110"/>
    </source>
</evidence>
<feature type="transmembrane region" description="Helical" evidence="9">
    <location>
        <begin position="63"/>
        <end position="86"/>
    </location>
</feature>
<feature type="transmembrane region" description="Helical" evidence="9">
    <location>
        <begin position="92"/>
        <end position="115"/>
    </location>
</feature>
<accession>A0ABZ2MM07</accession>